<dbReference type="AlphaFoldDB" id="A0A6A5RT42"/>
<organism evidence="2 3">
    <name type="scientific">Didymella exigua CBS 183.55</name>
    <dbReference type="NCBI Taxonomy" id="1150837"/>
    <lineage>
        <taxon>Eukaryota</taxon>
        <taxon>Fungi</taxon>
        <taxon>Dikarya</taxon>
        <taxon>Ascomycota</taxon>
        <taxon>Pezizomycotina</taxon>
        <taxon>Dothideomycetes</taxon>
        <taxon>Pleosporomycetidae</taxon>
        <taxon>Pleosporales</taxon>
        <taxon>Pleosporineae</taxon>
        <taxon>Didymellaceae</taxon>
        <taxon>Didymella</taxon>
    </lineage>
</organism>
<dbReference type="EMBL" id="ML978964">
    <property type="protein sequence ID" value="KAF1930158.1"/>
    <property type="molecule type" value="Genomic_DNA"/>
</dbReference>
<keyword evidence="3" id="KW-1185">Reference proteome</keyword>
<evidence type="ECO:0000313" key="3">
    <source>
        <dbReference type="Proteomes" id="UP000800082"/>
    </source>
</evidence>
<dbReference type="GeneID" id="54349706"/>
<evidence type="ECO:0000256" key="1">
    <source>
        <dbReference type="SAM" id="MobiDB-lite"/>
    </source>
</evidence>
<proteinExistence type="predicted"/>
<gene>
    <name evidence="2" type="ORF">M421DRAFT_419198</name>
</gene>
<feature type="compositionally biased region" description="Polar residues" evidence="1">
    <location>
        <begin position="145"/>
        <end position="156"/>
    </location>
</feature>
<reference evidence="2" key="1">
    <citation type="journal article" date="2020" name="Stud. Mycol.">
        <title>101 Dothideomycetes genomes: a test case for predicting lifestyles and emergence of pathogens.</title>
        <authorList>
            <person name="Haridas S."/>
            <person name="Albert R."/>
            <person name="Binder M."/>
            <person name="Bloem J."/>
            <person name="Labutti K."/>
            <person name="Salamov A."/>
            <person name="Andreopoulos B."/>
            <person name="Baker S."/>
            <person name="Barry K."/>
            <person name="Bills G."/>
            <person name="Bluhm B."/>
            <person name="Cannon C."/>
            <person name="Castanera R."/>
            <person name="Culley D."/>
            <person name="Daum C."/>
            <person name="Ezra D."/>
            <person name="Gonzalez J."/>
            <person name="Henrissat B."/>
            <person name="Kuo A."/>
            <person name="Liang C."/>
            <person name="Lipzen A."/>
            <person name="Lutzoni F."/>
            <person name="Magnuson J."/>
            <person name="Mondo S."/>
            <person name="Nolan M."/>
            <person name="Ohm R."/>
            <person name="Pangilinan J."/>
            <person name="Park H.-J."/>
            <person name="Ramirez L."/>
            <person name="Alfaro M."/>
            <person name="Sun H."/>
            <person name="Tritt A."/>
            <person name="Yoshinaga Y."/>
            <person name="Zwiers L.-H."/>
            <person name="Turgeon B."/>
            <person name="Goodwin S."/>
            <person name="Spatafora J."/>
            <person name="Crous P."/>
            <person name="Grigoriev I."/>
        </authorList>
    </citation>
    <scope>NUCLEOTIDE SEQUENCE</scope>
    <source>
        <strain evidence="2">CBS 183.55</strain>
    </source>
</reference>
<accession>A0A6A5RT42</accession>
<dbReference type="Proteomes" id="UP000800082">
    <property type="component" value="Unassembled WGS sequence"/>
</dbReference>
<sequence>MTLQPALSPGPGPSQPDHSPSPQLLPPGRLKFDDEKSAAVSLRCFAGGEELRNLLLPLECTADHLRQVRQPTRLQLCPRVHPGQTANNGVTGERRVKGVHPQEDEATKQRCAGDPGFSVCERTPWFAGAGGHLPAPSRGRYDSRPSLTGDVSSRIASTGEHHPAF</sequence>
<name>A0A6A5RT42_9PLEO</name>
<dbReference type="OrthoDB" id="10618125at2759"/>
<protein>
    <submittedName>
        <fullName evidence="2">Uncharacterized protein</fullName>
    </submittedName>
</protein>
<evidence type="ECO:0000313" key="2">
    <source>
        <dbReference type="EMBL" id="KAF1930158.1"/>
    </source>
</evidence>
<feature type="region of interest" description="Disordered" evidence="1">
    <location>
        <begin position="1"/>
        <end position="32"/>
    </location>
</feature>
<dbReference type="RefSeq" id="XP_033450406.1">
    <property type="nucleotide sequence ID" value="XM_033592038.1"/>
</dbReference>
<feature type="region of interest" description="Disordered" evidence="1">
    <location>
        <begin position="128"/>
        <end position="165"/>
    </location>
</feature>